<sequence>MRAQPKTIEWRLKLRSTQDPDRHKYTQIRASLDKATITKNEQDTMKFSLPLLLAPLAVLGLPTADDTAASHSHSHAARGHHAAAHLLTRQSPTSIDKLFKAKGKLYIGVSGDNDIMQQGKTAAVIQQNFGQVTPEYSMKWDATEPTRGNFDFTNSDFLVNFAQQNGKSIRGHTLLWHQALPAWVSAIKDKATMTRVIETHVKTIVGKYKGKIRSWDVVNEAFNDNGTIRSTAFSNVLGEAYIGVAFRAARLADPAAKLYINDYNLDNAGWGKVTAMVNKVNQWIGQGIPIDGIGSQAHLAANMSGNIQAALEALARSRASEIAITELDIPGAPPNDYATVVGACLNVPKCKGVTVWGVSDKQSWMATAKPLLFDENWNPKPAYNAIVAKLRK</sequence>
<dbReference type="PRINTS" id="PR00134">
    <property type="entry name" value="GLHYDRLASE10"/>
</dbReference>
<dbReference type="AlphaFoldDB" id="A0A9Q8T1J4"/>
<dbReference type="InterPro" id="IPR044846">
    <property type="entry name" value="GH10"/>
</dbReference>
<dbReference type="Gene3D" id="3.20.20.80">
    <property type="entry name" value="Glycosidases"/>
    <property type="match status" value="1"/>
</dbReference>
<accession>A0A9Q8T1J4</accession>
<dbReference type="RefSeq" id="XP_049149108.1">
    <property type="nucleotide sequence ID" value="XM_049291962.1"/>
</dbReference>
<dbReference type="KEGG" id="clup:CLUP02_13004"/>
<reference evidence="9" key="1">
    <citation type="journal article" date="2021" name="Mol. Plant Microbe Interact.">
        <title>Complete Genome Sequence of the Plant-Pathogenic Fungus Colletotrichum lupini.</title>
        <authorList>
            <person name="Baroncelli R."/>
            <person name="Pensec F."/>
            <person name="Da Lio D."/>
            <person name="Boufleur T."/>
            <person name="Vicente I."/>
            <person name="Sarrocco S."/>
            <person name="Picot A."/>
            <person name="Baraldi E."/>
            <person name="Sukno S."/>
            <person name="Thon M."/>
            <person name="Le Floch G."/>
        </authorList>
    </citation>
    <scope>NUCLEOTIDE SEQUENCE</scope>
    <source>
        <strain evidence="9">IMI 504893</strain>
    </source>
</reference>
<evidence type="ECO:0000256" key="4">
    <source>
        <dbReference type="ARBA" id="ARBA00023295"/>
    </source>
</evidence>
<dbReference type="PANTHER" id="PTHR31490">
    <property type="entry name" value="GLYCOSYL HYDROLASE"/>
    <property type="match status" value="1"/>
</dbReference>
<name>A0A9Q8T1J4_9PEZI</name>
<keyword evidence="3 7" id="KW-0119">Carbohydrate metabolism</keyword>
<comment type="catalytic activity">
    <reaction evidence="7">
        <text>Endohydrolysis of (1-&gt;4)-beta-D-xylosidic linkages in xylans.</text>
        <dbReference type="EC" id="3.2.1.8"/>
    </reaction>
</comment>
<keyword evidence="10" id="KW-1185">Reference proteome</keyword>
<dbReference type="GeneID" id="73346972"/>
<dbReference type="InterPro" id="IPR017853">
    <property type="entry name" value="GH"/>
</dbReference>
<evidence type="ECO:0000256" key="1">
    <source>
        <dbReference type="ARBA" id="ARBA00007495"/>
    </source>
</evidence>
<evidence type="ECO:0000313" key="9">
    <source>
        <dbReference type="EMBL" id="UQC87499.1"/>
    </source>
</evidence>
<dbReference type="PANTHER" id="PTHR31490:SF76">
    <property type="entry name" value="ENDO-1,4-BETA-XYLANASE C"/>
    <property type="match status" value="1"/>
</dbReference>
<evidence type="ECO:0000256" key="3">
    <source>
        <dbReference type="ARBA" id="ARBA00023277"/>
    </source>
</evidence>
<organism evidence="9 10">
    <name type="scientific">Colletotrichum lupini</name>
    <dbReference type="NCBI Taxonomy" id="145971"/>
    <lineage>
        <taxon>Eukaryota</taxon>
        <taxon>Fungi</taxon>
        <taxon>Dikarya</taxon>
        <taxon>Ascomycota</taxon>
        <taxon>Pezizomycotina</taxon>
        <taxon>Sordariomycetes</taxon>
        <taxon>Hypocreomycetidae</taxon>
        <taxon>Glomerellales</taxon>
        <taxon>Glomerellaceae</taxon>
        <taxon>Colletotrichum</taxon>
        <taxon>Colletotrichum acutatum species complex</taxon>
    </lineage>
</organism>
<feature type="domain" description="GH10" evidence="8">
    <location>
        <begin position="138"/>
        <end position="390"/>
    </location>
</feature>
<dbReference type="InterPro" id="IPR031158">
    <property type="entry name" value="GH10_AS"/>
</dbReference>
<dbReference type="Pfam" id="PF00331">
    <property type="entry name" value="Glyco_hydro_10"/>
    <property type="match status" value="1"/>
</dbReference>
<dbReference type="GO" id="GO:0031176">
    <property type="term" value="F:endo-1,4-beta-xylanase activity"/>
    <property type="evidence" value="ECO:0007669"/>
    <property type="project" value="UniProtKB-EC"/>
</dbReference>
<comment type="similarity">
    <text evidence="1 7">Belongs to the glycosyl hydrolase 10 (cellulase F) family.</text>
</comment>
<dbReference type="InterPro" id="IPR001000">
    <property type="entry name" value="GH10_dom"/>
</dbReference>
<evidence type="ECO:0000256" key="6">
    <source>
        <dbReference type="PROSITE-ProRule" id="PRU10061"/>
    </source>
</evidence>
<dbReference type="PROSITE" id="PS00591">
    <property type="entry name" value="GH10_1"/>
    <property type="match status" value="1"/>
</dbReference>
<protein>
    <recommendedName>
        <fullName evidence="7">Beta-xylanase</fullName>
        <ecNumber evidence="7">3.2.1.8</ecNumber>
    </recommendedName>
</protein>
<keyword evidence="4 7" id="KW-0326">Glycosidase</keyword>
<evidence type="ECO:0000256" key="2">
    <source>
        <dbReference type="ARBA" id="ARBA00022801"/>
    </source>
</evidence>
<dbReference type="SMART" id="SM00633">
    <property type="entry name" value="Glyco_10"/>
    <property type="match status" value="1"/>
</dbReference>
<keyword evidence="5 7" id="KW-0624">Polysaccharide degradation</keyword>
<gene>
    <name evidence="9" type="ORF">CLUP02_13004</name>
</gene>
<feature type="active site" description="Nucleophile" evidence="6">
    <location>
        <position position="326"/>
    </location>
</feature>
<dbReference type="EMBL" id="CP019478">
    <property type="protein sequence ID" value="UQC87499.1"/>
    <property type="molecule type" value="Genomic_DNA"/>
</dbReference>
<dbReference type="Proteomes" id="UP000830671">
    <property type="component" value="Chromosome 6"/>
</dbReference>
<proteinExistence type="inferred from homology"/>
<evidence type="ECO:0000256" key="7">
    <source>
        <dbReference type="RuleBase" id="RU361174"/>
    </source>
</evidence>
<dbReference type="SUPFAM" id="SSF51445">
    <property type="entry name" value="(Trans)glycosidases"/>
    <property type="match status" value="1"/>
</dbReference>
<evidence type="ECO:0000313" key="10">
    <source>
        <dbReference type="Proteomes" id="UP000830671"/>
    </source>
</evidence>
<dbReference type="EC" id="3.2.1.8" evidence="7"/>
<evidence type="ECO:0000259" key="8">
    <source>
        <dbReference type="SMART" id="SM00633"/>
    </source>
</evidence>
<dbReference type="GO" id="GO:0000272">
    <property type="term" value="P:polysaccharide catabolic process"/>
    <property type="evidence" value="ECO:0007669"/>
    <property type="project" value="UniProtKB-KW"/>
</dbReference>
<keyword evidence="2 7" id="KW-0378">Hydrolase</keyword>
<evidence type="ECO:0000256" key="5">
    <source>
        <dbReference type="ARBA" id="ARBA00023326"/>
    </source>
</evidence>